<gene>
    <name evidence="5" type="ORF">PV07_00548</name>
</gene>
<evidence type="ECO:0000256" key="2">
    <source>
        <dbReference type="SAM" id="Coils"/>
    </source>
</evidence>
<dbReference type="OrthoDB" id="5560525at2759"/>
<proteinExistence type="predicted"/>
<feature type="region of interest" description="Disordered" evidence="3">
    <location>
        <begin position="96"/>
        <end position="189"/>
    </location>
</feature>
<feature type="compositionally biased region" description="Polar residues" evidence="3">
    <location>
        <begin position="1"/>
        <end position="25"/>
    </location>
</feature>
<dbReference type="PANTHER" id="PTHR14430">
    <property type="entry name" value="RABIN3-RELATED"/>
    <property type="match status" value="1"/>
</dbReference>
<feature type="compositionally biased region" description="Polar residues" evidence="3">
    <location>
        <begin position="153"/>
        <end position="170"/>
    </location>
</feature>
<feature type="domain" description="GDP/GTP exchange factor Sec2 N-terminal" evidence="4">
    <location>
        <begin position="203"/>
        <end position="289"/>
    </location>
</feature>
<feature type="coiled-coil region" evidence="2">
    <location>
        <begin position="227"/>
        <end position="290"/>
    </location>
</feature>
<name>A0A0D2CV04_9EURO</name>
<dbReference type="RefSeq" id="XP_016253936.1">
    <property type="nucleotide sequence ID" value="XM_016387008.1"/>
</dbReference>
<evidence type="ECO:0000259" key="4">
    <source>
        <dbReference type="Pfam" id="PF06428"/>
    </source>
</evidence>
<dbReference type="GeneID" id="27339742"/>
<dbReference type="Pfam" id="PF06428">
    <property type="entry name" value="Sec2p"/>
    <property type="match status" value="1"/>
</dbReference>
<feature type="compositionally biased region" description="Low complexity" evidence="3">
    <location>
        <begin position="113"/>
        <end position="131"/>
    </location>
</feature>
<feature type="region of interest" description="Disordered" evidence="3">
    <location>
        <begin position="1"/>
        <end position="51"/>
    </location>
</feature>
<dbReference type="InterPro" id="IPR009449">
    <property type="entry name" value="Sec2_N"/>
</dbReference>
<sequence>MATSILLNTTPMDPSFATSAASYHSSPDHTCPQCGYDLLPPSDPSAEAAEANRRIRDLEAQVRLLNSKAAAAVDKLADYEDEITYLRDAYSKSQQLQQQAKSNARLSISPLEGTGSTTTPGQTPPQQQQQSRLASISAFLPGRKREANGSVGGQNPLTPATGTFPQNNAAPSSTTTLSPPKTPFFGVGTITSNSTPTLASSSTLDNNQSTLSLSSLQSSLEEERTLRIRAESSLSQTQTELEELTAQLFGQANEMVANERKARAKLEERVKVLEQRDVDKRKRLERLEKAVSRIERVRGMVGD</sequence>
<accession>A0A0D2CV04</accession>
<dbReference type="HOGENOM" id="CLU_055310_1_0_1"/>
<evidence type="ECO:0000256" key="3">
    <source>
        <dbReference type="SAM" id="MobiDB-lite"/>
    </source>
</evidence>
<evidence type="ECO:0000256" key="1">
    <source>
        <dbReference type="ARBA" id="ARBA00023054"/>
    </source>
</evidence>
<dbReference type="VEuPathDB" id="FungiDB:PV07_00548"/>
<dbReference type="Gene3D" id="6.10.140.910">
    <property type="match status" value="1"/>
</dbReference>
<protein>
    <recommendedName>
        <fullName evidence="4">GDP/GTP exchange factor Sec2 N-terminal domain-containing protein</fullName>
    </recommendedName>
</protein>
<dbReference type="PANTHER" id="PTHR14430:SF4">
    <property type="entry name" value="GDP_GTP EXCHANGE FACTOR SEC2 N-TERMINAL DOMAIN-CONTAINING PROTEIN"/>
    <property type="match status" value="1"/>
</dbReference>
<evidence type="ECO:0000313" key="5">
    <source>
        <dbReference type="EMBL" id="KIW33720.1"/>
    </source>
</evidence>
<reference evidence="5 6" key="1">
    <citation type="submission" date="2015-01" db="EMBL/GenBank/DDBJ databases">
        <title>The Genome Sequence of Cladophialophora immunda CBS83496.</title>
        <authorList>
            <consortium name="The Broad Institute Genomics Platform"/>
            <person name="Cuomo C."/>
            <person name="de Hoog S."/>
            <person name="Gorbushina A."/>
            <person name="Stielow B."/>
            <person name="Teixiera M."/>
            <person name="Abouelleil A."/>
            <person name="Chapman S.B."/>
            <person name="Priest M."/>
            <person name="Young S.K."/>
            <person name="Wortman J."/>
            <person name="Nusbaum C."/>
            <person name="Birren B."/>
        </authorList>
    </citation>
    <scope>NUCLEOTIDE SEQUENCE [LARGE SCALE GENOMIC DNA]</scope>
    <source>
        <strain evidence="5 6">CBS 83496</strain>
    </source>
</reference>
<dbReference type="InterPro" id="IPR040351">
    <property type="entry name" value="RAB3IL/RAB3IP/Sec2"/>
</dbReference>
<dbReference type="Proteomes" id="UP000054466">
    <property type="component" value="Unassembled WGS sequence"/>
</dbReference>
<keyword evidence="1 2" id="KW-0175">Coiled coil</keyword>
<evidence type="ECO:0000313" key="6">
    <source>
        <dbReference type="Proteomes" id="UP000054466"/>
    </source>
</evidence>
<dbReference type="AlphaFoldDB" id="A0A0D2CV04"/>
<dbReference type="GO" id="GO:0070319">
    <property type="term" value="C:Golgi to plasma membrane transport vesicle"/>
    <property type="evidence" value="ECO:0007669"/>
    <property type="project" value="TreeGrafter"/>
</dbReference>
<dbReference type="GO" id="GO:0051286">
    <property type="term" value="C:cell tip"/>
    <property type="evidence" value="ECO:0007669"/>
    <property type="project" value="TreeGrafter"/>
</dbReference>
<dbReference type="GO" id="GO:0005085">
    <property type="term" value="F:guanyl-nucleotide exchange factor activity"/>
    <property type="evidence" value="ECO:0007669"/>
    <property type="project" value="InterPro"/>
</dbReference>
<dbReference type="STRING" id="569365.A0A0D2CV04"/>
<dbReference type="GO" id="GO:0006887">
    <property type="term" value="P:exocytosis"/>
    <property type="evidence" value="ECO:0007669"/>
    <property type="project" value="TreeGrafter"/>
</dbReference>
<dbReference type="SUPFAM" id="SSF144284">
    <property type="entry name" value="Sec2 N-terminal region"/>
    <property type="match status" value="1"/>
</dbReference>
<keyword evidence="6" id="KW-1185">Reference proteome</keyword>
<organism evidence="5 6">
    <name type="scientific">Cladophialophora immunda</name>
    <dbReference type="NCBI Taxonomy" id="569365"/>
    <lineage>
        <taxon>Eukaryota</taxon>
        <taxon>Fungi</taxon>
        <taxon>Dikarya</taxon>
        <taxon>Ascomycota</taxon>
        <taxon>Pezizomycotina</taxon>
        <taxon>Eurotiomycetes</taxon>
        <taxon>Chaetothyriomycetidae</taxon>
        <taxon>Chaetothyriales</taxon>
        <taxon>Herpotrichiellaceae</taxon>
        <taxon>Cladophialophora</taxon>
    </lineage>
</organism>
<dbReference type="EMBL" id="KN847040">
    <property type="protein sequence ID" value="KIW33720.1"/>
    <property type="molecule type" value="Genomic_DNA"/>
</dbReference>